<dbReference type="EMBL" id="QGNW01000518">
    <property type="protein sequence ID" value="RVW68809.1"/>
    <property type="molecule type" value="Genomic_DNA"/>
</dbReference>
<comment type="caution">
    <text evidence="2">The sequence shown here is derived from an EMBL/GenBank/DDBJ whole genome shotgun (WGS) entry which is preliminary data.</text>
</comment>
<proteinExistence type="predicted"/>
<dbReference type="Proteomes" id="UP000288805">
    <property type="component" value="Unassembled WGS sequence"/>
</dbReference>
<evidence type="ECO:0000313" key="3">
    <source>
        <dbReference type="Proteomes" id="UP000288805"/>
    </source>
</evidence>
<dbReference type="Gene3D" id="3.10.120.10">
    <property type="entry name" value="Cytochrome b5-like heme/steroid binding domain"/>
    <property type="match status" value="1"/>
</dbReference>
<name>A0A438G9A6_VITVI</name>
<dbReference type="SUPFAM" id="SSF55856">
    <property type="entry name" value="Cytochrome b5-like heme/steroid binding domain"/>
    <property type="match status" value="1"/>
</dbReference>
<evidence type="ECO:0000313" key="1">
    <source>
        <dbReference type="EMBL" id="RVW19148.1"/>
    </source>
</evidence>
<sequence>MGEGKVYTLAEVSEHNTPKDCWLIIDGKIGSGFGSLVVGLEIFGWSRECSSEYFFCWPDVGIF</sequence>
<evidence type="ECO:0000313" key="2">
    <source>
        <dbReference type="EMBL" id="RVW68809.1"/>
    </source>
</evidence>
<accession>A0A438G9A6</accession>
<organism evidence="2 3">
    <name type="scientific">Vitis vinifera</name>
    <name type="common">Grape</name>
    <dbReference type="NCBI Taxonomy" id="29760"/>
    <lineage>
        <taxon>Eukaryota</taxon>
        <taxon>Viridiplantae</taxon>
        <taxon>Streptophyta</taxon>
        <taxon>Embryophyta</taxon>
        <taxon>Tracheophyta</taxon>
        <taxon>Spermatophyta</taxon>
        <taxon>Magnoliopsida</taxon>
        <taxon>eudicotyledons</taxon>
        <taxon>Gunneridae</taxon>
        <taxon>Pentapetalae</taxon>
        <taxon>rosids</taxon>
        <taxon>Vitales</taxon>
        <taxon>Vitaceae</taxon>
        <taxon>Viteae</taxon>
        <taxon>Vitis</taxon>
    </lineage>
</organism>
<protein>
    <submittedName>
        <fullName evidence="2">Uncharacterized protein</fullName>
    </submittedName>
</protein>
<dbReference type="AlphaFoldDB" id="A0A438G9A6"/>
<gene>
    <name evidence="2" type="ORF">CK203_062250</name>
    <name evidence="1" type="ORF">CK203_095159</name>
</gene>
<reference evidence="2 3" key="1">
    <citation type="journal article" date="2018" name="PLoS Genet.">
        <title>Population sequencing reveals clonal diversity and ancestral inbreeding in the grapevine cultivar Chardonnay.</title>
        <authorList>
            <person name="Roach M.J."/>
            <person name="Johnson D.L."/>
            <person name="Bohlmann J."/>
            <person name="van Vuuren H.J."/>
            <person name="Jones S.J."/>
            <person name="Pretorius I.S."/>
            <person name="Schmidt S.A."/>
            <person name="Borneman A.R."/>
        </authorList>
    </citation>
    <scope>NUCLEOTIDE SEQUENCE [LARGE SCALE GENOMIC DNA]</scope>
    <source>
        <strain evidence="3">cv. Chardonnay</strain>
        <strain evidence="2">I10V1</strain>
        <tissue evidence="2">Leaf</tissue>
    </source>
</reference>
<dbReference type="EMBL" id="QGNW01002502">
    <property type="protein sequence ID" value="RVW19148.1"/>
    <property type="molecule type" value="Genomic_DNA"/>
</dbReference>
<dbReference type="InterPro" id="IPR036400">
    <property type="entry name" value="Cyt_B5-like_heme/steroid_sf"/>
</dbReference>